<sequence>MKTFTFFILLLFITILLIFEYIFIFSQKNLNTWNNSIHYISSFSVSEDFLRKPIYYKKCNKFSFTVEIEKNTNNPLIENLYKELIILQKNAYNISNNSCISIFISNKHKNLNQSNNINIEILDDILDNRVKEIFLKIDEKIIGKSLFLNKTVLNTSKEEKNKFLIELQNKNLIIKFDNFCKILSYSQNFESLVILLIATNCVPLINKEWSKNLPFIDNDHDWEKGILLVENVDFNNEKFLKNIDILTSDIYEMKEYGKRLISWNFIQLSSIVFNIIYFLEKFFTGINIERTVRAIPLYKEDEILFEKERLRKKIISNKYTVITLTYQNNQKLNLSLRQYDSIPFVDKVIIVWNNEDTKFLREKNRWYKSRVPVFFVKTKFNSMNNRYLPYDIIKTECIFFLDEDIRITEKLLMKTFNFWKMNKNVIVGYYARYTEKGVKSSYVITKTKSYNLILLGLSLIHRRYIFSYSYKMSSRIRNFVDETLNCDDIAFNFMVALFTNKPNILFTKGVDLSRCKKCSHHTGLYFRPDHLTTRGKCIDKFTNLYGMNPLIENEYYSGVY</sequence>
<dbReference type="GO" id="GO:0005789">
    <property type="term" value="C:endoplasmic reticulum membrane"/>
    <property type="evidence" value="ECO:0007669"/>
    <property type="project" value="UniProtKB-SubCell"/>
</dbReference>
<dbReference type="InterPro" id="IPR029044">
    <property type="entry name" value="Nucleotide-diphossugar_trans"/>
</dbReference>
<evidence type="ECO:0000313" key="9">
    <source>
        <dbReference type="WBParaSite" id="SVE_0576500.1"/>
    </source>
</evidence>
<dbReference type="Gene3D" id="3.90.550.10">
    <property type="entry name" value="Spore Coat Polysaccharide Biosynthesis Protein SpsA, Chain A"/>
    <property type="match status" value="1"/>
</dbReference>
<feature type="transmembrane region" description="Helical" evidence="6">
    <location>
        <begin position="6"/>
        <end position="25"/>
    </location>
</feature>
<dbReference type="SUPFAM" id="SSF53448">
    <property type="entry name" value="Nucleotide-diphospho-sugar transferases"/>
    <property type="match status" value="1"/>
</dbReference>
<evidence type="ECO:0000256" key="6">
    <source>
        <dbReference type="SAM" id="Phobius"/>
    </source>
</evidence>
<protein>
    <submittedName>
        <fullName evidence="9">Exostosin-3 (inferred by orthology to a D. melanogaster protein)</fullName>
    </submittedName>
</protein>
<evidence type="ECO:0000256" key="4">
    <source>
        <dbReference type="ARBA" id="ARBA00023136"/>
    </source>
</evidence>
<evidence type="ECO:0000256" key="1">
    <source>
        <dbReference type="ARBA" id="ARBA00004648"/>
    </source>
</evidence>
<keyword evidence="8" id="KW-1185">Reference proteome</keyword>
<accession>A0A0K0FAB2</accession>
<dbReference type="PANTHER" id="PTHR48261:SF2">
    <property type="entry name" value="ACETYLGLUCOSAMINYLTRANSFERASE"/>
    <property type="match status" value="1"/>
</dbReference>
<dbReference type="PANTHER" id="PTHR48261">
    <property type="entry name" value="ACETYLGLUCOSAMINYLTRANSFERASE"/>
    <property type="match status" value="1"/>
</dbReference>
<dbReference type="Pfam" id="PF09258">
    <property type="entry name" value="Glyco_transf_64"/>
    <property type="match status" value="1"/>
</dbReference>
<keyword evidence="5" id="KW-1015">Disulfide bond</keyword>
<feature type="domain" description="Glycosyl transferase 64" evidence="7">
    <location>
        <begin position="319"/>
        <end position="554"/>
    </location>
</feature>
<keyword evidence="6" id="KW-1133">Transmembrane helix</keyword>
<dbReference type="GO" id="GO:0016757">
    <property type="term" value="F:glycosyltransferase activity"/>
    <property type="evidence" value="ECO:0007669"/>
    <property type="project" value="InterPro"/>
</dbReference>
<dbReference type="InterPro" id="IPR015338">
    <property type="entry name" value="GT64_dom"/>
</dbReference>
<dbReference type="Proteomes" id="UP000035680">
    <property type="component" value="Unassembled WGS sequence"/>
</dbReference>
<proteinExistence type="inferred from homology"/>
<dbReference type="InterPro" id="IPR004263">
    <property type="entry name" value="Exostosin"/>
</dbReference>
<feature type="transmembrane region" description="Helical" evidence="6">
    <location>
        <begin position="260"/>
        <end position="279"/>
    </location>
</feature>
<evidence type="ECO:0000256" key="5">
    <source>
        <dbReference type="ARBA" id="ARBA00023157"/>
    </source>
</evidence>
<dbReference type="WBParaSite" id="SVE_0576500.1">
    <property type="protein sequence ID" value="SVE_0576500.1"/>
    <property type="gene ID" value="SVE_0576500"/>
</dbReference>
<keyword evidence="3" id="KW-0808">Transferase</keyword>
<dbReference type="STRING" id="75913.A0A0K0FAB2"/>
<reference evidence="9" key="2">
    <citation type="submission" date="2015-08" db="UniProtKB">
        <authorList>
            <consortium name="WormBaseParasite"/>
        </authorList>
    </citation>
    <scope>IDENTIFICATION</scope>
</reference>
<dbReference type="AlphaFoldDB" id="A0A0K0FAB2"/>
<organism evidence="8 9">
    <name type="scientific">Strongyloides venezuelensis</name>
    <name type="common">Threadworm</name>
    <dbReference type="NCBI Taxonomy" id="75913"/>
    <lineage>
        <taxon>Eukaryota</taxon>
        <taxon>Metazoa</taxon>
        <taxon>Ecdysozoa</taxon>
        <taxon>Nematoda</taxon>
        <taxon>Chromadorea</taxon>
        <taxon>Rhabditida</taxon>
        <taxon>Tylenchina</taxon>
        <taxon>Panagrolaimomorpha</taxon>
        <taxon>Strongyloidoidea</taxon>
        <taxon>Strongyloididae</taxon>
        <taxon>Strongyloides</taxon>
    </lineage>
</organism>
<evidence type="ECO:0000256" key="3">
    <source>
        <dbReference type="ARBA" id="ARBA00022679"/>
    </source>
</evidence>
<name>A0A0K0FAB2_STRVS</name>
<dbReference type="GO" id="GO:1901135">
    <property type="term" value="P:carbohydrate derivative metabolic process"/>
    <property type="evidence" value="ECO:0007669"/>
    <property type="project" value="UniProtKB-ARBA"/>
</dbReference>
<keyword evidence="6" id="KW-0812">Transmembrane</keyword>
<comment type="similarity">
    <text evidence="2">Belongs to the glycosyltransferase 47 family.</text>
</comment>
<evidence type="ECO:0000256" key="2">
    <source>
        <dbReference type="ARBA" id="ARBA00010271"/>
    </source>
</evidence>
<keyword evidence="4 6" id="KW-0472">Membrane</keyword>
<evidence type="ECO:0000313" key="8">
    <source>
        <dbReference type="Proteomes" id="UP000035680"/>
    </source>
</evidence>
<reference evidence="8" key="1">
    <citation type="submission" date="2014-07" db="EMBL/GenBank/DDBJ databases">
        <authorList>
            <person name="Martin A.A"/>
            <person name="De Silva N."/>
        </authorList>
    </citation>
    <scope>NUCLEOTIDE SEQUENCE</scope>
</reference>
<evidence type="ECO:0000259" key="7">
    <source>
        <dbReference type="Pfam" id="PF09258"/>
    </source>
</evidence>
<comment type="subcellular location">
    <subcellularLocation>
        <location evidence="1">Endoplasmic reticulum membrane</location>
        <topology evidence="1">Single-pass type II membrane protein</topology>
    </subcellularLocation>
</comment>